<keyword evidence="3" id="KW-0808">Transferase</keyword>
<dbReference type="GO" id="GO:0016746">
    <property type="term" value="F:acyltransferase activity"/>
    <property type="evidence" value="ECO:0007669"/>
    <property type="project" value="UniProtKB-KW"/>
</dbReference>
<dbReference type="PANTHER" id="PTHR23028">
    <property type="entry name" value="ACETYLTRANSFERASE"/>
    <property type="match status" value="1"/>
</dbReference>
<feature type="transmembrane region" description="Helical" evidence="1">
    <location>
        <begin position="230"/>
        <end position="248"/>
    </location>
</feature>
<feature type="transmembrane region" description="Helical" evidence="1">
    <location>
        <begin position="152"/>
        <end position="167"/>
    </location>
</feature>
<protein>
    <submittedName>
        <fullName evidence="3">Acyltransferase family protein</fullName>
        <ecNumber evidence="3">2.3.-.-</ecNumber>
    </submittedName>
</protein>
<keyword evidence="1" id="KW-1133">Transmembrane helix</keyword>
<feature type="domain" description="Acyltransferase 3" evidence="2">
    <location>
        <begin position="15"/>
        <end position="336"/>
    </location>
</feature>
<proteinExistence type="predicted"/>
<dbReference type="InterPro" id="IPR002656">
    <property type="entry name" value="Acyl_transf_3_dom"/>
</dbReference>
<keyword evidence="1" id="KW-0472">Membrane</keyword>
<evidence type="ECO:0000313" key="3">
    <source>
        <dbReference type="EMBL" id="MFD1001954.1"/>
    </source>
</evidence>
<feature type="transmembrane region" description="Helical" evidence="1">
    <location>
        <begin position="321"/>
        <end position="343"/>
    </location>
</feature>
<dbReference type="RefSeq" id="WP_377582595.1">
    <property type="nucleotide sequence ID" value="NZ_JBHTKA010000008.1"/>
</dbReference>
<evidence type="ECO:0000256" key="1">
    <source>
        <dbReference type="SAM" id="Phobius"/>
    </source>
</evidence>
<feature type="transmembrane region" description="Helical" evidence="1">
    <location>
        <begin position="47"/>
        <end position="69"/>
    </location>
</feature>
<dbReference type="Pfam" id="PF01757">
    <property type="entry name" value="Acyl_transf_3"/>
    <property type="match status" value="1"/>
</dbReference>
<keyword evidence="4" id="KW-1185">Reference proteome</keyword>
<evidence type="ECO:0000313" key="4">
    <source>
        <dbReference type="Proteomes" id="UP001597112"/>
    </source>
</evidence>
<evidence type="ECO:0000259" key="2">
    <source>
        <dbReference type="Pfam" id="PF01757"/>
    </source>
</evidence>
<dbReference type="PANTHER" id="PTHR23028:SF53">
    <property type="entry name" value="ACYL_TRANSF_3 DOMAIN-CONTAINING PROTEIN"/>
    <property type="match status" value="1"/>
</dbReference>
<organism evidence="3 4">
    <name type="scientific">Ohtaekwangia kribbensis</name>
    <dbReference type="NCBI Taxonomy" id="688913"/>
    <lineage>
        <taxon>Bacteria</taxon>
        <taxon>Pseudomonadati</taxon>
        <taxon>Bacteroidota</taxon>
        <taxon>Cytophagia</taxon>
        <taxon>Cytophagales</taxon>
        <taxon>Fulvivirgaceae</taxon>
        <taxon>Ohtaekwangia</taxon>
    </lineage>
</organism>
<feature type="transmembrane region" description="Helical" evidence="1">
    <location>
        <begin position="199"/>
        <end position="221"/>
    </location>
</feature>
<reference evidence="4" key="1">
    <citation type="journal article" date="2019" name="Int. J. Syst. Evol. Microbiol.">
        <title>The Global Catalogue of Microorganisms (GCM) 10K type strain sequencing project: providing services to taxonomists for standard genome sequencing and annotation.</title>
        <authorList>
            <consortium name="The Broad Institute Genomics Platform"/>
            <consortium name="The Broad Institute Genome Sequencing Center for Infectious Disease"/>
            <person name="Wu L."/>
            <person name="Ma J."/>
        </authorList>
    </citation>
    <scope>NUCLEOTIDE SEQUENCE [LARGE SCALE GENOMIC DNA]</scope>
    <source>
        <strain evidence="4">CCUG 58938</strain>
    </source>
</reference>
<accession>A0ABW3K743</accession>
<dbReference type="Proteomes" id="UP001597112">
    <property type="component" value="Unassembled WGS sequence"/>
</dbReference>
<keyword evidence="1" id="KW-0812">Transmembrane</keyword>
<dbReference type="EMBL" id="JBHTKA010000008">
    <property type="protein sequence ID" value="MFD1001954.1"/>
    <property type="molecule type" value="Genomic_DNA"/>
</dbReference>
<feature type="transmembrane region" description="Helical" evidence="1">
    <location>
        <begin position="297"/>
        <end position="315"/>
    </location>
</feature>
<feature type="transmembrane region" description="Helical" evidence="1">
    <location>
        <begin position="90"/>
        <end position="109"/>
    </location>
</feature>
<keyword evidence="3" id="KW-0012">Acyltransferase</keyword>
<feature type="transmembrane region" description="Helical" evidence="1">
    <location>
        <begin position="254"/>
        <end position="276"/>
    </location>
</feature>
<comment type="caution">
    <text evidence="3">The sequence shown here is derived from an EMBL/GenBank/DDBJ whole genome shotgun (WGS) entry which is preliminary data.</text>
</comment>
<sequence length="359" mass="41202">MNQSKSPASSFVYIPQLDSVRFLAFILIFIHHTNVAGVAAMSGLQKMGWVGVDIFLCLSAFLLTRLLLIEIQTRNQISLFKFYMRRMLRIWPLYFAYLIFIITISFFVFKPEQSLFRFVTLATFTDNIATAIHGYNPHTATGHLWTISYEEQFYLVLPFVVMFASRLKKATSKAILISIIATGLLSRFLFIHAQASHPAIWVLPVTHFESVIAGTLMAYYYNRLKDIPTILLLAIFAVSLCGIIMTPHVSTSNILFFISYTSAGLFSFSVVTLAINSELKWLQKLLFLKPICYLGKISYGLYIFHLLALLVVYHIRPTDNYYINNLLGLAFCIVSAMMSYEIFEKRFLKLKNSKYRLEK</sequence>
<dbReference type="InterPro" id="IPR050879">
    <property type="entry name" value="Acyltransferase_3"/>
</dbReference>
<gene>
    <name evidence="3" type="ORF">ACFQ21_21695</name>
</gene>
<dbReference type="EC" id="2.3.-.-" evidence="3"/>
<name>A0ABW3K743_9BACT</name>
<feature type="transmembrane region" description="Helical" evidence="1">
    <location>
        <begin position="20"/>
        <end position="41"/>
    </location>
</feature>
<feature type="transmembrane region" description="Helical" evidence="1">
    <location>
        <begin position="174"/>
        <end position="193"/>
    </location>
</feature>